<dbReference type="InterPro" id="IPR004095">
    <property type="entry name" value="TGS"/>
</dbReference>
<evidence type="ECO:0000313" key="10">
    <source>
        <dbReference type="Proteomes" id="UP000005226"/>
    </source>
</evidence>
<protein>
    <recommendedName>
        <fullName evidence="6">Obg-like ATPase 1</fullName>
    </recommendedName>
</protein>
<reference evidence="9" key="3">
    <citation type="submission" date="2025-09" db="UniProtKB">
        <authorList>
            <consortium name="Ensembl"/>
        </authorList>
    </citation>
    <scope>IDENTIFICATION</scope>
</reference>
<dbReference type="InterPro" id="IPR006073">
    <property type="entry name" value="GTP-bd"/>
</dbReference>
<dbReference type="InterPro" id="IPR013029">
    <property type="entry name" value="YchF_C"/>
</dbReference>
<keyword evidence="6" id="KW-0378">Hydrolase</keyword>
<name>A0A674MH93_TAKRU</name>
<dbReference type="GO" id="GO:0005525">
    <property type="term" value="F:GTP binding"/>
    <property type="evidence" value="ECO:0007669"/>
    <property type="project" value="InterPro"/>
</dbReference>
<dbReference type="PRINTS" id="PR00326">
    <property type="entry name" value="GTP1OBG"/>
</dbReference>
<dbReference type="Ensembl" id="ENSTRUT00000064190.1">
    <property type="protein sequence ID" value="ENSTRUP00000060518.1"/>
    <property type="gene ID" value="ENSTRUG00000015215.3"/>
</dbReference>
<dbReference type="GO" id="GO:0005737">
    <property type="term" value="C:cytoplasm"/>
    <property type="evidence" value="ECO:0007669"/>
    <property type="project" value="UniProtKB-SubCell"/>
</dbReference>
<dbReference type="Pfam" id="PF01926">
    <property type="entry name" value="MMR_HSR1"/>
    <property type="match status" value="1"/>
</dbReference>
<feature type="domain" description="OBG-type G" evidence="7">
    <location>
        <begin position="22"/>
        <end position="252"/>
    </location>
</feature>
<evidence type="ECO:0000259" key="8">
    <source>
        <dbReference type="PROSITE" id="PS51880"/>
    </source>
</evidence>
<dbReference type="PROSITE" id="PS51710">
    <property type="entry name" value="G_OBG"/>
    <property type="match status" value="1"/>
</dbReference>
<dbReference type="GO" id="GO:0046872">
    <property type="term" value="F:metal ion binding"/>
    <property type="evidence" value="ECO:0007669"/>
    <property type="project" value="UniProtKB-KW"/>
</dbReference>
<comment type="similarity">
    <text evidence="6">Belongs to the TRAFAC class OBG-HflX-like GTPase superfamily. OBG GTPase family. YchF/OLA1 subfamily.</text>
</comment>
<dbReference type="SUPFAM" id="SSF81271">
    <property type="entry name" value="TGS-like"/>
    <property type="match status" value="1"/>
</dbReference>
<gene>
    <name evidence="9" type="primary">LOC101061626</name>
    <name evidence="6" type="synonym">OLA1</name>
</gene>
<evidence type="ECO:0000256" key="6">
    <source>
        <dbReference type="HAMAP-Rule" id="MF_03167"/>
    </source>
</evidence>
<dbReference type="InterPro" id="IPR012675">
    <property type="entry name" value="Beta-grasp_dom_sf"/>
</dbReference>
<comment type="subcellular location">
    <subcellularLocation>
        <location evidence="6">Cytoplasm</location>
    </subcellularLocation>
    <subcellularLocation>
        <location evidence="6">Nucleus</location>
    </subcellularLocation>
    <subcellularLocation>
        <location evidence="6">Nucleus</location>
        <location evidence="6">Nucleolus</location>
    </subcellularLocation>
    <text evidence="6">Predominantly cytoplasmic, shuttles between the nucleus and the cytoplasm.</text>
</comment>
<keyword evidence="4 6" id="KW-0067">ATP-binding</keyword>
<dbReference type="Gene3D" id="3.40.50.300">
    <property type="entry name" value="P-loop containing nucleotide triphosphate hydrolases"/>
    <property type="match status" value="1"/>
</dbReference>
<dbReference type="InterPro" id="IPR031167">
    <property type="entry name" value="G_OBG"/>
</dbReference>
<keyword evidence="6" id="KW-0539">Nucleus</keyword>
<dbReference type="PANTHER" id="PTHR23305">
    <property type="entry name" value="OBG GTPASE FAMILY"/>
    <property type="match status" value="1"/>
</dbReference>
<evidence type="ECO:0000256" key="4">
    <source>
        <dbReference type="ARBA" id="ARBA00022840"/>
    </source>
</evidence>
<evidence type="ECO:0000256" key="5">
    <source>
        <dbReference type="ARBA" id="ARBA00022842"/>
    </source>
</evidence>
<dbReference type="PROSITE" id="PS51880">
    <property type="entry name" value="TGS"/>
    <property type="match status" value="1"/>
</dbReference>
<reference evidence="9 10" key="1">
    <citation type="journal article" date="2011" name="Genome Biol. Evol.">
        <title>Integration of the genetic map and genome assembly of fugu facilitates insights into distinct features of genome evolution in teleosts and mammals.</title>
        <authorList>
            <person name="Kai W."/>
            <person name="Kikuchi K."/>
            <person name="Tohari S."/>
            <person name="Chew A.K."/>
            <person name="Tay A."/>
            <person name="Fujiwara A."/>
            <person name="Hosoya S."/>
            <person name="Suetake H."/>
            <person name="Naruse K."/>
            <person name="Brenner S."/>
            <person name="Suzuki Y."/>
            <person name="Venkatesh B."/>
        </authorList>
    </citation>
    <scope>NUCLEOTIDE SEQUENCE [LARGE SCALE GENOMIC DNA]</scope>
</reference>
<dbReference type="Proteomes" id="UP000005226">
    <property type="component" value="Chromosome 2"/>
</dbReference>
<dbReference type="CDD" id="cd04867">
    <property type="entry name" value="TGS_YchF_OLA1"/>
    <property type="match status" value="1"/>
</dbReference>
<comment type="function">
    <text evidence="6">Hydrolyzes ATP, and can also hydrolyze GTP with lower efficiency. Has lower affinity for GTP.</text>
</comment>
<evidence type="ECO:0000256" key="3">
    <source>
        <dbReference type="ARBA" id="ARBA00022741"/>
    </source>
</evidence>
<dbReference type="CDD" id="cd01900">
    <property type="entry name" value="YchF"/>
    <property type="match status" value="1"/>
</dbReference>
<dbReference type="HAMAP" id="MF_00944">
    <property type="entry name" value="YchF_OLA1_ATPase"/>
    <property type="match status" value="1"/>
</dbReference>
<evidence type="ECO:0000256" key="1">
    <source>
        <dbReference type="ARBA" id="ARBA00001946"/>
    </source>
</evidence>
<dbReference type="PIRSF" id="PIRSF006641">
    <property type="entry name" value="CHP00092"/>
    <property type="match status" value="1"/>
</dbReference>
<comment type="subunit">
    <text evidence="6">Monomer.</text>
</comment>
<proteinExistence type="inferred from homology"/>
<dbReference type="GO" id="GO:0005524">
    <property type="term" value="F:ATP binding"/>
    <property type="evidence" value="ECO:0007669"/>
    <property type="project" value="UniProtKB-UniRule"/>
</dbReference>
<dbReference type="GO" id="GO:0016887">
    <property type="term" value="F:ATP hydrolysis activity"/>
    <property type="evidence" value="ECO:0007669"/>
    <property type="project" value="UniProtKB-UniRule"/>
</dbReference>
<keyword evidence="5" id="KW-0460">Magnesium</keyword>
<dbReference type="GO" id="GO:0043023">
    <property type="term" value="F:ribosomal large subunit binding"/>
    <property type="evidence" value="ECO:0007669"/>
    <property type="project" value="UniProtKB-UniRule"/>
</dbReference>
<dbReference type="Gene3D" id="3.10.20.30">
    <property type="match status" value="1"/>
</dbReference>
<feature type="domain" description="TGS" evidence="8">
    <location>
        <begin position="273"/>
        <end position="356"/>
    </location>
</feature>
<evidence type="ECO:0000256" key="2">
    <source>
        <dbReference type="ARBA" id="ARBA00022723"/>
    </source>
</evidence>
<keyword evidence="6" id="KW-0963">Cytoplasm</keyword>
<dbReference type="GO" id="GO:0005730">
    <property type="term" value="C:nucleolus"/>
    <property type="evidence" value="ECO:0007669"/>
    <property type="project" value="UniProtKB-SubCell"/>
</dbReference>
<keyword evidence="2" id="KW-0479">Metal-binding</keyword>
<dbReference type="SUPFAM" id="SSF52540">
    <property type="entry name" value="P-loop containing nucleoside triphosphate hydrolases"/>
    <property type="match status" value="1"/>
</dbReference>
<dbReference type="Pfam" id="PF06071">
    <property type="entry name" value="YchF-GTPase_C"/>
    <property type="match status" value="1"/>
</dbReference>
<accession>A0A674MH93</accession>
<dbReference type="AlphaFoldDB" id="A0A674MH93"/>
<feature type="binding site" evidence="6">
    <location>
        <begin position="31"/>
        <end position="36"/>
    </location>
    <ligand>
        <name>ATP</name>
        <dbReference type="ChEBI" id="CHEBI:30616"/>
    </ligand>
</feature>
<dbReference type="GeneTree" id="ENSGT00390000000673"/>
<comment type="cofactor">
    <cofactor evidence="1">
        <name>Mg(2+)</name>
        <dbReference type="ChEBI" id="CHEBI:18420"/>
    </cofactor>
</comment>
<organism evidence="9 10">
    <name type="scientific">Takifugu rubripes</name>
    <name type="common">Japanese pufferfish</name>
    <name type="synonym">Fugu rubripes</name>
    <dbReference type="NCBI Taxonomy" id="31033"/>
    <lineage>
        <taxon>Eukaryota</taxon>
        <taxon>Metazoa</taxon>
        <taxon>Chordata</taxon>
        <taxon>Craniata</taxon>
        <taxon>Vertebrata</taxon>
        <taxon>Euteleostomi</taxon>
        <taxon>Actinopterygii</taxon>
        <taxon>Neopterygii</taxon>
        <taxon>Teleostei</taxon>
        <taxon>Neoteleostei</taxon>
        <taxon>Acanthomorphata</taxon>
        <taxon>Eupercaria</taxon>
        <taxon>Tetraodontiformes</taxon>
        <taxon>Tetradontoidea</taxon>
        <taxon>Tetraodontidae</taxon>
        <taxon>Takifugu</taxon>
    </lineage>
</organism>
<keyword evidence="10" id="KW-1185">Reference proteome</keyword>
<dbReference type="InterPro" id="IPR027417">
    <property type="entry name" value="P-loop_NTPase"/>
</dbReference>
<keyword evidence="3 6" id="KW-0547">Nucleotide-binding</keyword>
<reference evidence="9" key="2">
    <citation type="submission" date="2025-08" db="UniProtKB">
        <authorList>
            <consortium name="Ensembl"/>
        </authorList>
    </citation>
    <scope>IDENTIFICATION</scope>
</reference>
<dbReference type="FunFam" id="3.40.50.300:FF:001903">
    <property type="entry name" value="Obg-like ATPase 1"/>
    <property type="match status" value="1"/>
</dbReference>
<dbReference type="InterPro" id="IPR012676">
    <property type="entry name" value="TGS-like"/>
</dbReference>
<dbReference type="InterPro" id="IPR004396">
    <property type="entry name" value="ATPase_YchF/OLA1"/>
</dbReference>
<dbReference type="InterPro" id="IPR041706">
    <property type="entry name" value="YchF_N"/>
</dbReference>
<sequence length="366" mass="41181">MPPKKGEAPKQPPLIGRFGTSLKIGIVGLPNVGKSTFFNVLTKSQAAAENFPFCTIDPNESRVPVPDERYDFLCQYHKPASKVPAFLNVVDIAGLVKGAHSGQGLGNAFLSHINACDAIFHMTRSFDDEDIIHVEGNVDPVRDIEIIHEELRLKDEEMIAPIIDKLEKVAVRGGDKKLKPEYDIMLKIKNWVVEEKKHVRFYHDWNDKEVKMLLLYIEWVDAHDPGALVIPLSGAFESKLLDMEEEEKIKCCEEQKTQSVLTKIIKAGYAALQLEYFFTAGPDEVRAWTIRKGTKAPQAAGKIHTDFEKGFIMAEVMKFSDFKEEGSESAAKAAGKYRQQGRNYIVEDGDIIFFKFNTPNAPKKKP</sequence>
<evidence type="ECO:0000259" key="7">
    <source>
        <dbReference type="PROSITE" id="PS51710"/>
    </source>
</evidence>
<evidence type="ECO:0000313" key="9">
    <source>
        <dbReference type="Ensembl" id="ENSTRUP00000060518.1"/>
    </source>
</evidence>
<comment type="caution">
    <text evidence="6">Lacks conserved residue(s) required for the propagation of feature annotation.</text>
</comment>
<dbReference type="FunFam" id="3.10.20.30:FF:000029">
    <property type="entry name" value="Obg-like ATPase 1"/>
    <property type="match status" value="1"/>
</dbReference>
<dbReference type="PANTHER" id="PTHR23305:SF11">
    <property type="entry name" value="OBG-LIKE ATPASE 1"/>
    <property type="match status" value="1"/>
</dbReference>